<dbReference type="RefSeq" id="WP_252466013.1">
    <property type="nucleotide sequence ID" value="NZ_JALBWM010000029.1"/>
</dbReference>
<dbReference type="PANTHER" id="PTHR43861:SF1">
    <property type="entry name" value="TRANS-ACONITATE 2-METHYLTRANSFERASE"/>
    <property type="match status" value="1"/>
</dbReference>
<reference evidence="4" key="1">
    <citation type="journal article" date="2022" name="Arch. Microbiol.">
        <title>Microbulbifer okhotskensis sp. nov., isolated from a deep bottom sediment of the Okhotsk Sea.</title>
        <authorList>
            <person name="Romanenko L."/>
            <person name="Kurilenko V."/>
            <person name="Otstavnykh N."/>
            <person name="Velansky P."/>
            <person name="Isaeva M."/>
            <person name="Mikhailov V."/>
        </authorList>
    </citation>
    <scope>NUCLEOTIDE SEQUENCE</scope>
    <source>
        <strain evidence="4">OS29</strain>
    </source>
</reference>
<dbReference type="InterPro" id="IPR029063">
    <property type="entry name" value="SAM-dependent_MTases_sf"/>
</dbReference>
<comment type="caution">
    <text evidence="4">The sequence shown here is derived from an EMBL/GenBank/DDBJ whole genome shotgun (WGS) entry which is preliminary data.</text>
</comment>
<dbReference type="Pfam" id="PF13649">
    <property type="entry name" value="Methyltransf_25"/>
    <property type="match status" value="1"/>
</dbReference>
<accession>A0A9X2J4E8</accession>
<dbReference type="EMBL" id="JALBWM010000029">
    <property type="protein sequence ID" value="MCO1334467.1"/>
    <property type="molecule type" value="Genomic_DNA"/>
</dbReference>
<protein>
    <submittedName>
        <fullName evidence="4">Class I SAM-dependent methyltransferase</fullName>
    </submittedName>
</protein>
<sequence>MQEQELRSMASQLSCPKGDAGVDFGNKMNELNQFITAKAIEKLSAKKSESIVEIGPGNGSLSVSMLDALGVDGHYLGIELSETMAAELHRTLAGKPCRVGVVCDDCLGVKLESGSVDGIMGVNVLYFIEDPVKFFMHIIDWMKPDGRAVFAVRSDKALKGLPFTQYGFKVRSTDEIELHMNRAGFTSIESMIFEEGVAPFGDTMIAVDSVILVAKKS</sequence>
<dbReference type="InterPro" id="IPR041698">
    <property type="entry name" value="Methyltransf_25"/>
</dbReference>
<gene>
    <name evidence="4" type="ORF">MO867_08950</name>
</gene>
<dbReference type="SUPFAM" id="SSF53335">
    <property type="entry name" value="S-adenosyl-L-methionine-dependent methyltransferases"/>
    <property type="match status" value="1"/>
</dbReference>
<keyword evidence="2" id="KW-0808">Transferase</keyword>
<keyword evidence="1 4" id="KW-0489">Methyltransferase</keyword>
<feature type="domain" description="Methyltransferase" evidence="3">
    <location>
        <begin position="51"/>
        <end position="146"/>
    </location>
</feature>
<dbReference type="GO" id="GO:0008168">
    <property type="term" value="F:methyltransferase activity"/>
    <property type="evidence" value="ECO:0007669"/>
    <property type="project" value="UniProtKB-KW"/>
</dbReference>
<keyword evidence="5" id="KW-1185">Reference proteome</keyword>
<dbReference type="PANTHER" id="PTHR43861">
    <property type="entry name" value="TRANS-ACONITATE 2-METHYLTRANSFERASE-RELATED"/>
    <property type="match status" value="1"/>
</dbReference>
<name>A0A9X2J4E8_9GAMM</name>
<evidence type="ECO:0000313" key="5">
    <source>
        <dbReference type="Proteomes" id="UP001139028"/>
    </source>
</evidence>
<dbReference type="Proteomes" id="UP001139028">
    <property type="component" value="Unassembled WGS sequence"/>
</dbReference>
<dbReference type="AlphaFoldDB" id="A0A9X2J4E8"/>
<evidence type="ECO:0000313" key="4">
    <source>
        <dbReference type="EMBL" id="MCO1334467.1"/>
    </source>
</evidence>
<dbReference type="Gene3D" id="3.40.50.150">
    <property type="entry name" value="Vaccinia Virus protein VP39"/>
    <property type="match status" value="1"/>
</dbReference>
<dbReference type="GO" id="GO:0032259">
    <property type="term" value="P:methylation"/>
    <property type="evidence" value="ECO:0007669"/>
    <property type="project" value="UniProtKB-KW"/>
</dbReference>
<evidence type="ECO:0000259" key="3">
    <source>
        <dbReference type="Pfam" id="PF13649"/>
    </source>
</evidence>
<evidence type="ECO:0000256" key="1">
    <source>
        <dbReference type="ARBA" id="ARBA00022603"/>
    </source>
</evidence>
<proteinExistence type="predicted"/>
<organism evidence="4 5">
    <name type="scientific">Microbulbifer okhotskensis</name>
    <dbReference type="NCBI Taxonomy" id="2926617"/>
    <lineage>
        <taxon>Bacteria</taxon>
        <taxon>Pseudomonadati</taxon>
        <taxon>Pseudomonadota</taxon>
        <taxon>Gammaproteobacteria</taxon>
        <taxon>Cellvibrionales</taxon>
        <taxon>Microbulbiferaceae</taxon>
        <taxon>Microbulbifer</taxon>
    </lineage>
</organism>
<evidence type="ECO:0000256" key="2">
    <source>
        <dbReference type="ARBA" id="ARBA00022679"/>
    </source>
</evidence>